<feature type="transmembrane region" description="Helical" evidence="2">
    <location>
        <begin position="68"/>
        <end position="90"/>
    </location>
</feature>
<feature type="transmembrane region" description="Helical" evidence="2">
    <location>
        <begin position="199"/>
        <end position="221"/>
    </location>
</feature>
<evidence type="ECO:0000256" key="1">
    <source>
        <dbReference type="SAM" id="MobiDB-lite"/>
    </source>
</evidence>
<proteinExistence type="predicted"/>
<feature type="compositionally biased region" description="Pro residues" evidence="1">
    <location>
        <begin position="264"/>
        <end position="275"/>
    </location>
</feature>
<dbReference type="EMBL" id="AP019377">
    <property type="protein sequence ID" value="BBH94534.1"/>
    <property type="molecule type" value="Genomic_DNA"/>
</dbReference>
<keyword evidence="2" id="KW-1133">Transmembrane helix</keyword>
<accession>A0A455T7B6</accession>
<feature type="transmembrane region" description="Helical" evidence="2">
    <location>
        <begin position="153"/>
        <end position="179"/>
    </location>
</feature>
<reference evidence="3" key="1">
    <citation type="submission" date="2018-12" db="EMBL/GenBank/DDBJ databases">
        <title>Novel natural products biosynthetic potential of the class Ktedonobacteria.</title>
        <authorList>
            <person name="Zheng Y."/>
            <person name="Saitou A."/>
            <person name="Wang C.M."/>
            <person name="Toyoda A."/>
            <person name="Minakuchi Y."/>
            <person name="Sekiguchi Y."/>
            <person name="Ueda K."/>
            <person name="Takano H."/>
            <person name="Sakai Y."/>
            <person name="Yokota A."/>
            <person name="Yabe S."/>
        </authorList>
    </citation>
    <scope>NUCLEOTIDE SEQUENCE</scope>
    <source>
        <strain evidence="3">A3-2</strain>
    </source>
</reference>
<feature type="region of interest" description="Disordered" evidence="1">
    <location>
        <begin position="251"/>
        <end position="285"/>
    </location>
</feature>
<organism evidence="3">
    <name type="scientific">Thermogemmatispora argillosa</name>
    <dbReference type="NCBI Taxonomy" id="2045280"/>
    <lineage>
        <taxon>Bacteria</taxon>
        <taxon>Bacillati</taxon>
        <taxon>Chloroflexota</taxon>
        <taxon>Ktedonobacteria</taxon>
        <taxon>Thermogemmatisporales</taxon>
        <taxon>Thermogemmatisporaceae</taxon>
        <taxon>Thermogemmatispora</taxon>
    </lineage>
</organism>
<keyword evidence="2" id="KW-0472">Membrane</keyword>
<gene>
    <name evidence="3" type="ORF">KTA_27330</name>
</gene>
<protein>
    <submittedName>
        <fullName evidence="3">Uncharacterized protein</fullName>
    </submittedName>
</protein>
<name>A0A455T7B6_9CHLR</name>
<feature type="compositionally biased region" description="Low complexity" evidence="1">
    <location>
        <begin position="22"/>
        <end position="32"/>
    </location>
</feature>
<feature type="region of interest" description="Disordered" evidence="1">
    <location>
        <begin position="1"/>
        <end position="52"/>
    </location>
</feature>
<dbReference type="AlphaFoldDB" id="A0A455T7B6"/>
<evidence type="ECO:0000313" key="3">
    <source>
        <dbReference type="EMBL" id="BBH94534.1"/>
    </source>
</evidence>
<evidence type="ECO:0000256" key="2">
    <source>
        <dbReference type="SAM" id="Phobius"/>
    </source>
</evidence>
<keyword evidence="2" id="KW-0812">Transmembrane</keyword>
<feature type="transmembrane region" description="Helical" evidence="2">
    <location>
        <begin position="115"/>
        <end position="141"/>
    </location>
</feature>
<sequence>MQEPQQASDREALQGSSPAPGPEQMAPVQAAAAGGGQGQPAMPPASQPQFFQPATPGHQGDLVLRTSLLMALAFFIIMALLNACTLTPLGDALGRLSVNMASGMLGYDSVTLANYLYSLIFSLVQALLAACVYLGAGLLLGRRTANMGVVMRAAGLATLWYVLLDVLFPFLFTVIFFQIRSIPLYELNSYFSSSDFIRQYIIFTIFDTVMIGIFGLGAAALGGELTLPRLPPVRLDPYLMQGPYPVQMPYPMPGGQPAGGSGTPPYPGPGTPPGARPNQEPPTTA</sequence>